<name>A0A0B0PQZ3_GOSAR</name>
<evidence type="ECO:0000313" key="2">
    <source>
        <dbReference type="Proteomes" id="UP000032142"/>
    </source>
</evidence>
<sequence>MIKLSGTPDLSTSYQ</sequence>
<evidence type="ECO:0000313" key="1">
    <source>
        <dbReference type="EMBL" id="KHG27440.1"/>
    </source>
</evidence>
<protein>
    <submittedName>
        <fullName evidence="1">Uncharacterized protein</fullName>
    </submittedName>
</protein>
<accession>A0A0B0PQZ3</accession>
<organism evidence="1 2">
    <name type="scientific">Gossypium arboreum</name>
    <name type="common">Tree cotton</name>
    <name type="synonym">Gossypium nanking</name>
    <dbReference type="NCBI Taxonomy" id="29729"/>
    <lineage>
        <taxon>Eukaryota</taxon>
        <taxon>Viridiplantae</taxon>
        <taxon>Streptophyta</taxon>
        <taxon>Embryophyta</taxon>
        <taxon>Tracheophyta</taxon>
        <taxon>Spermatophyta</taxon>
        <taxon>Magnoliopsida</taxon>
        <taxon>eudicotyledons</taxon>
        <taxon>Gunneridae</taxon>
        <taxon>Pentapetalae</taxon>
        <taxon>rosids</taxon>
        <taxon>malvids</taxon>
        <taxon>Malvales</taxon>
        <taxon>Malvaceae</taxon>
        <taxon>Malvoideae</taxon>
        <taxon>Gossypium</taxon>
    </lineage>
</organism>
<proteinExistence type="predicted"/>
<dbReference type="EMBL" id="KN441099">
    <property type="protein sequence ID" value="KHG27440.1"/>
    <property type="molecule type" value="Genomic_DNA"/>
</dbReference>
<reference evidence="2" key="1">
    <citation type="submission" date="2014-09" db="EMBL/GenBank/DDBJ databases">
        <authorList>
            <person name="Mudge J."/>
            <person name="Ramaraj T."/>
            <person name="Lindquist I.E."/>
            <person name="Bharti A.K."/>
            <person name="Sundararajan A."/>
            <person name="Cameron C.T."/>
            <person name="Woodward J.E."/>
            <person name="May G.D."/>
            <person name="Brubaker C."/>
            <person name="Broadhvest J."/>
            <person name="Wilkins T.A."/>
        </authorList>
    </citation>
    <scope>NUCLEOTIDE SEQUENCE</scope>
    <source>
        <strain evidence="2">cv. AKA8401</strain>
    </source>
</reference>
<dbReference type="Proteomes" id="UP000032142">
    <property type="component" value="Unassembled WGS sequence"/>
</dbReference>
<gene>
    <name evidence="1" type="ORF">F383_12042</name>
</gene>
<keyword evidence="2" id="KW-1185">Reference proteome</keyword>